<feature type="domain" description="MOSC" evidence="1">
    <location>
        <begin position="31"/>
        <end position="157"/>
    </location>
</feature>
<organism evidence="2 3">
    <name type="scientific">Phycicoccus duodecadis</name>
    <dbReference type="NCBI Taxonomy" id="173053"/>
    <lineage>
        <taxon>Bacteria</taxon>
        <taxon>Bacillati</taxon>
        <taxon>Actinomycetota</taxon>
        <taxon>Actinomycetes</taxon>
        <taxon>Micrococcales</taxon>
        <taxon>Intrasporangiaceae</taxon>
        <taxon>Phycicoccus</taxon>
    </lineage>
</organism>
<name>A0A2N3YKJ9_9MICO</name>
<dbReference type="PANTHER" id="PTHR36930:SF1">
    <property type="entry name" value="MOSC DOMAIN-CONTAINING PROTEIN"/>
    <property type="match status" value="1"/>
</dbReference>
<dbReference type="EMBL" id="PJNE01000001">
    <property type="protein sequence ID" value="PKW27384.1"/>
    <property type="molecule type" value="Genomic_DNA"/>
</dbReference>
<dbReference type="InterPro" id="IPR011037">
    <property type="entry name" value="Pyrv_Knase-like_insert_dom_sf"/>
</dbReference>
<protein>
    <submittedName>
        <fullName evidence="2">MOSC domain-containing protein</fullName>
    </submittedName>
</protein>
<evidence type="ECO:0000313" key="2">
    <source>
        <dbReference type="EMBL" id="PKW27384.1"/>
    </source>
</evidence>
<dbReference type="GO" id="GO:0030170">
    <property type="term" value="F:pyridoxal phosphate binding"/>
    <property type="evidence" value="ECO:0007669"/>
    <property type="project" value="InterPro"/>
</dbReference>
<accession>A0A2N3YKJ9</accession>
<gene>
    <name evidence="2" type="ORF">ATL31_2225</name>
</gene>
<dbReference type="RefSeq" id="WP_101395818.1">
    <property type="nucleotide sequence ID" value="NZ_PJNE01000001.1"/>
</dbReference>
<dbReference type="PANTHER" id="PTHR36930">
    <property type="entry name" value="METAL-SULFUR CLUSTER BIOSYNTHESIS PROTEINS YUAD-RELATED"/>
    <property type="match status" value="1"/>
</dbReference>
<dbReference type="SUPFAM" id="SSF50800">
    <property type="entry name" value="PK beta-barrel domain-like"/>
    <property type="match status" value="1"/>
</dbReference>
<dbReference type="GO" id="GO:0030151">
    <property type="term" value="F:molybdenum ion binding"/>
    <property type="evidence" value="ECO:0007669"/>
    <property type="project" value="InterPro"/>
</dbReference>
<keyword evidence="3" id="KW-1185">Reference proteome</keyword>
<dbReference type="InterPro" id="IPR052716">
    <property type="entry name" value="MOSC_domain"/>
</dbReference>
<dbReference type="GO" id="GO:0003824">
    <property type="term" value="F:catalytic activity"/>
    <property type="evidence" value="ECO:0007669"/>
    <property type="project" value="InterPro"/>
</dbReference>
<dbReference type="PROSITE" id="PS51340">
    <property type="entry name" value="MOSC"/>
    <property type="match status" value="1"/>
</dbReference>
<comment type="caution">
    <text evidence="2">The sequence shown here is derived from an EMBL/GenBank/DDBJ whole genome shotgun (WGS) entry which is preliminary data.</text>
</comment>
<dbReference type="Proteomes" id="UP000233781">
    <property type="component" value="Unassembled WGS sequence"/>
</dbReference>
<evidence type="ECO:0000313" key="3">
    <source>
        <dbReference type="Proteomes" id="UP000233781"/>
    </source>
</evidence>
<sequence>MAATPAIPADRAVSDAVVTAIHVAPGRRLPMRAVGSVVAEAGVGLVGDRYHGSRHRHVTVQSAARLAEAAERLGAPVPVPGTRRNITVDTGEVVSVPGAQARVGPVLLEVVRVAAPCRILDDEVGPGAAAALHARAGTVFRIVEGGEIAVGDAYVELPFTPEEAAARATRSREAASIRAGAGARRLP</sequence>
<reference evidence="2 3" key="1">
    <citation type="submission" date="2017-12" db="EMBL/GenBank/DDBJ databases">
        <title>Sequencing the genomes of 1000 Actinobacteria strains.</title>
        <authorList>
            <person name="Klenk H.-P."/>
        </authorList>
    </citation>
    <scope>NUCLEOTIDE SEQUENCE [LARGE SCALE GENOMIC DNA]</scope>
    <source>
        <strain evidence="2 3">DSM 12806</strain>
    </source>
</reference>
<dbReference type="OrthoDB" id="192945at2"/>
<dbReference type="Pfam" id="PF03473">
    <property type="entry name" value="MOSC"/>
    <property type="match status" value="1"/>
</dbReference>
<dbReference type="AlphaFoldDB" id="A0A2N3YKJ9"/>
<dbReference type="Gene3D" id="2.40.33.20">
    <property type="entry name" value="PK beta-barrel domain-like"/>
    <property type="match status" value="1"/>
</dbReference>
<proteinExistence type="predicted"/>
<dbReference type="InterPro" id="IPR005302">
    <property type="entry name" value="MoCF_Sase_C"/>
</dbReference>
<evidence type="ECO:0000259" key="1">
    <source>
        <dbReference type="PROSITE" id="PS51340"/>
    </source>
</evidence>